<dbReference type="Proteomes" id="UP000011014">
    <property type="component" value="Unassembled WGS sequence"/>
</dbReference>
<accession>E4YVT6</accession>
<name>E4YVT6_OIKDI</name>
<proteinExistence type="predicted"/>
<evidence type="ECO:0000313" key="1">
    <source>
        <dbReference type="EMBL" id="CBY39571.1"/>
    </source>
</evidence>
<dbReference type="AlphaFoldDB" id="E4YVT6"/>
<dbReference type="EMBL" id="FN655575">
    <property type="protein sequence ID" value="CBY39571.1"/>
    <property type="molecule type" value="Genomic_DNA"/>
</dbReference>
<sequence length="171" mass="20081">MGQKKVEKVERIAKGAMREFGFRGIDLFSRLMQQRYQKKEPLEAPAKEEKTKLPEPTEFIIVRTRFSRKIENCESEKLLQPQICVPSEQSTIKIESIKSDEPLMDVKLQEMIQEIKIDESIKDQFLSIEDWMGKKTSKVKKWLGTAEARKLSFIDRQKVKSLLRRVNCHPE</sequence>
<organism evidence="1">
    <name type="scientific">Oikopleura dioica</name>
    <name type="common">Tunicate</name>
    <dbReference type="NCBI Taxonomy" id="34765"/>
    <lineage>
        <taxon>Eukaryota</taxon>
        <taxon>Metazoa</taxon>
        <taxon>Chordata</taxon>
        <taxon>Tunicata</taxon>
        <taxon>Appendicularia</taxon>
        <taxon>Copelata</taxon>
        <taxon>Oikopleuridae</taxon>
        <taxon>Oikopleura</taxon>
    </lineage>
</organism>
<reference evidence="1" key="1">
    <citation type="journal article" date="2010" name="Science">
        <title>Plasticity of animal genome architecture unmasked by rapid evolution of a pelagic tunicate.</title>
        <authorList>
            <person name="Denoeud F."/>
            <person name="Henriet S."/>
            <person name="Mungpakdee S."/>
            <person name="Aury J.M."/>
            <person name="Da Silva C."/>
            <person name="Brinkmann H."/>
            <person name="Mikhaleva J."/>
            <person name="Olsen L.C."/>
            <person name="Jubin C."/>
            <person name="Canestro C."/>
            <person name="Bouquet J.M."/>
            <person name="Danks G."/>
            <person name="Poulain J."/>
            <person name="Campsteijn C."/>
            <person name="Adamski M."/>
            <person name="Cross I."/>
            <person name="Yadetie F."/>
            <person name="Muffato M."/>
            <person name="Louis A."/>
            <person name="Butcher S."/>
            <person name="Tsagkogeorga G."/>
            <person name="Konrad A."/>
            <person name="Singh S."/>
            <person name="Jensen M.F."/>
            <person name="Cong E.H."/>
            <person name="Eikeseth-Otteraa H."/>
            <person name="Noel B."/>
            <person name="Anthouard V."/>
            <person name="Porcel B.M."/>
            <person name="Kachouri-Lafond R."/>
            <person name="Nishino A."/>
            <person name="Ugolini M."/>
            <person name="Chourrout P."/>
            <person name="Nishida H."/>
            <person name="Aasland R."/>
            <person name="Huzurbazar S."/>
            <person name="Westhof E."/>
            <person name="Delsuc F."/>
            <person name="Lehrach H."/>
            <person name="Reinhardt R."/>
            <person name="Weissenbach J."/>
            <person name="Roy S.W."/>
            <person name="Artiguenave F."/>
            <person name="Postlethwait J.H."/>
            <person name="Manak J.R."/>
            <person name="Thompson E.M."/>
            <person name="Jaillon O."/>
            <person name="Du Pasquier L."/>
            <person name="Boudinot P."/>
            <person name="Liberles D.A."/>
            <person name="Volff J.N."/>
            <person name="Philippe H."/>
            <person name="Lenhard B."/>
            <person name="Roest Crollius H."/>
            <person name="Wincker P."/>
            <person name="Chourrout D."/>
        </authorList>
    </citation>
    <scope>NUCLEOTIDE SEQUENCE [LARGE SCALE GENOMIC DNA]</scope>
</reference>
<gene>
    <name evidence="1" type="ORF">GSOID_T00020143001</name>
</gene>
<protein>
    <submittedName>
        <fullName evidence="1">Uncharacterized protein</fullName>
    </submittedName>
</protein>